<feature type="transmembrane region" description="Helical" evidence="1">
    <location>
        <begin position="163"/>
        <end position="180"/>
    </location>
</feature>
<dbReference type="EMBL" id="BKCJ011247635">
    <property type="protein sequence ID" value="GFD09747.1"/>
    <property type="molecule type" value="Genomic_DNA"/>
</dbReference>
<feature type="non-terminal residue" evidence="2">
    <location>
        <position position="1"/>
    </location>
</feature>
<keyword evidence="1" id="KW-0812">Transmembrane</keyword>
<evidence type="ECO:0000313" key="2">
    <source>
        <dbReference type="EMBL" id="GFD09747.1"/>
    </source>
</evidence>
<proteinExistence type="predicted"/>
<feature type="transmembrane region" description="Helical" evidence="1">
    <location>
        <begin position="192"/>
        <end position="215"/>
    </location>
</feature>
<accession>A0A699THW7</accession>
<reference evidence="2" key="1">
    <citation type="journal article" date="2019" name="Sci. Rep.">
        <title>Draft genome of Tanacetum cinerariifolium, the natural source of mosquito coil.</title>
        <authorList>
            <person name="Yamashiro T."/>
            <person name="Shiraishi A."/>
            <person name="Satake H."/>
            <person name="Nakayama K."/>
        </authorList>
    </citation>
    <scope>NUCLEOTIDE SEQUENCE</scope>
</reference>
<keyword evidence="1" id="KW-0472">Membrane</keyword>
<gene>
    <name evidence="2" type="ORF">Tci_881716</name>
</gene>
<dbReference type="AlphaFoldDB" id="A0A699THW7"/>
<evidence type="ECO:0000256" key="1">
    <source>
        <dbReference type="SAM" id="Phobius"/>
    </source>
</evidence>
<feature type="non-terminal residue" evidence="2">
    <location>
        <position position="217"/>
    </location>
</feature>
<protein>
    <submittedName>
        <fullName evidence="2">Uncharacterized protein</fullName>
    </submittedName>
</protein>
<comment type="caution">
    <text evidence="2">The sequence shown here is derived from an EMBL/GenBank/DDBJ whole genome shotgun (WGS) entry which is preliminary data.</text>
</comment>
<keyword evidence="1" id="KW-1133">Transmembrane helix</keyword>
<name>A0A699THW7_TANCI</name>
<organism evidence="2">
    <name type="scientific">Tanacetum cinerariifolium</name>
    <name type="common">Dalmatian daisy</name>
    <name type="synonym">Chrysanthemum cinerariifolium</name>
    <dbReference type="NCBI Taxonomy" id="118510"/>
    <lineage>
        <taxon>Eukaryota</taxon>
        <taxon>Viridiplantae</taxon>
        <taxon>Streptophyta</taxon>
        <taxon>Embryophyta</taxon>
        <taxon>Tracheophyta</taxon>
        <taxon>Spermatophyta</taxon>
        <taxon>Magnoliopsida</taxon>
        <taxon>eudicotyledons</taxon>
        <taxon>Gunneridae</taxon>
        <taxon>Pentapetalae</taxon>
        <taxon>asterids</taxon>
        <taxon>campanulids</taxon>
        <taxon>Asterales</taxon>
        <taxon>Asteraceae</taxon>
        <taxon>Asteroideae</taxon>
        <taxon>Anthemideae</taxon>
        <taxon>Anthemidinae</taxon>
        <taxon>Tanacetum</taxon>
    </lineage>
</organism>
<feature type="transmembrane region" description="Helical" evidence="1">
    <location>
        <begin position="138"/>
        <end position="157"/>
    </location>
</feature>
<sequence>FQVVAGLPALVHHLVPEAAGGVLVFLNGDGQLVEHLHQLGAVGVLGGEVVEHIYQGHAVPADGAAPEVGRLAGLGVGPGLHVLLVPAVVEQAGFGVAQVLFEQEQLLGRLIKPGRLFEIRRVLGHEWARHVGAVEPHLAGVFLLVPVAAVAGFGLLLKLRVQLLQGYFILLLLGIGVELKQELARVDVVEAVVQRLVVFVVNLALGIHHFVAVLLQG</sequence>